<organism evidence="2 3">
    <name type="scientific">Thermoproteus uzoniensis (strain 768-20)</name>
    <dbReference type="NCBI Taxonomy" id="999630"/>
    <lineage>
        <taxon>Archaea</taxon>
        <taxon>Thermoproteota</taxon>
        <taxon>Thermoprotei</taxon>
        <taxon>Thermoproteales</taxon>
        <taxon>Thermoproteaceae</taxon>
        <taxon>Thermoproteus</taxon>
    </lineage>
</organism>
<reference evidence="2 3" key="1">
    <citation type="journal article" date="2011" name="J. Bacteriol.">
        <title>Complete genome sequence of the thermoacidophilic crenarchaeon Thermoproteus uzoniensis 768-20.</title>
        <authorList>
            <person name="Mardanov A.V."/>
            <person name="Gumerov V.M."/>
            <person name="Beletsky A.V."/>
            <person name="Prokofeva M.I."/>
            <person name="Bonch-Osmolovskaya E.A."/>
            <person name="Ravin N.V."/>
            <person name="Skryabin K.G."/>
        </authorList>
    </citation>
    <scope>NUCLEOTIDE SEQUENCE [LARGE SCALE GENOMIC DNA]</scope>
    <source>
        <strain evidence="2 3">768-20</strain>
    </source>
</reference>
<dbReference type="eggNOG" id="arCOG03770">
    <property type="taxonomic scope" value="Archaea"/>
</dbReference>
<evidence type="ECO:0000313" key="3">
    <source>
        <dbReference type="Proteomes" id="UP000008138"/>
    </source>
</evidence>
<keyword evidence="1" id="KW-0472">Membrane</keyword>
<reference key="2">
    <citation type="submission" date="2011-03" db="EMBL/GenBank/DDBJ databases">
        <title>Complete genome sequence of the thermoacidophilic crenarchaeon Thermoproteus uzoniensis 768-20.</title>
        <authorList>
            <person name="Mardanov A.V."/>
            <person name="Gumerov V.M."/>
            <person name="Beletsky A.V."/>
            <person name="Prokofeva M.I."/>
            <person name="Bonch-Osmolovskaya E.A."/>
            <person name="Ravin N.V."/>
            <person name="Skryabin K.G."/>
        </authorList>
    </citation>
    <scope>NUCLEOTIDE SEQUENCE</scope>
    <source>
        <strain>768-20</strain>
    </source>
</reference>
<sequence length="88" mass="9618">MPIDYGLIAMFVTAVVVLGVMVYLFVRSSERIDAGSGPREGRMVTVVKCGDGSEKTREYRDGDYVGLKADDCPDGVIVGIYKEAPQQR</sequence>
<protein>
    <submittedName>
        <fullName evidence="2">Uncharacterized protein</fullName>
    </submittedName>
</protein>
<dbReference type="RefSeq" id="WP_013679495.1">
    <property type="nucleotide sequence ID" value="NC_015315.1"/>
</dbReference>
<evidence type="ECO:0000313" key="2">
    <source>
        <dbReference type="EMBL" id="AEA12159.1"/>
    </source>
</evidence>
<dbReference type="HOGENOM" id="CLU_2550424_0_0_2"/>
<keyword evidence="3" id="KW-1185">Reference proteome</keyword>
<dbReference type="AlphaFoldDB" id="F2L4I1"/>
<name>F2L4I1_THEU7</name>
<gene>
    <name evidence="2" type="ordered locus">TUZN_0667</name>
</gene>
<proteinExistence type="predicted"/>
<dbReference type="EMBL" id="CP002590">
    <property type="protein sequence ID" value="AEA12159.1"/>
    <property type="molecule type" value="Genomic_DNA"/>
</dbReference>
<keyword evidence="1" id="KW-0812">Transmembrane</keyword>
<dbReference type="OrthoDB" id="25785at2157"/>
<dbReference type="Proteomes" id="UP000008138">
    <property type="component" value="Chromosome"/>
</dbReference>
<feature type="transmembrane region" description="Helical" evidence="1">
    <location>
        <begin position="6"/>
        <end position="26"/>
    </location>
</feature>
<keyword evidence="1" id="KW-1133">Transmembrane helix</keyword>
<evidence type="ECO:0000256" key="1">
    <source>
        <dbReference type="SAM" id="Phobius"/>
    </source>
</evidence>
<dbReference type="GeneID" id="10360208"/>
<dbReference type="KEGG" id="tuz:TUZN_0667"/>
<dbReference type="STRING" id="999630.TUZN_0667"/>
<accession>F2L4I1</accession>